<proteinExistence type="predicted"/>
<gene>
    <name evidence="1" type="ORF">Clacol_006218</name>
</gene>
<sequence>MTTLDTLPVLPPPLLHEPPPSVDQLRAQIEHWIIYHLLKTLESNVYYENHLYGPLNSFLASIFPMRRRYMVIPQAILRRALTEDEIGRHHPNVSVGSTGAIHEARDIDMSGGVEHSKHYPDFVIVKVTPRLETRRDHCIVCIVEVKRDAGSISLAIAQMDAYMKQAARLSSRVENLRGYLTLGSSVLRFWLENEEGDLVVNHTREEDMFNMSDQGDPFTRELCQIAIDSWNYQN</sequence>
<protein>
    <recommendedName>
        <fullName evidence="3">Type I restriction enzyme R protein N-terminal domain-containing protein</fullName>
    </recommendedName>
</protein>
<evidence type="ECO:0008006" key="3">
    <source>
        <dbReference type="Google" id="ProtNLM"/>
    </source>
</evidence>
<name>A0AAV5AJ49_9AGAM</name>
<reference evidence="1" key="1">
    <citation type="submission" date="2021-10" db="EMBL/GenBank/DDBJ databases">
        <title>De novo Genome Assembly of Clathrus columnatus (Basidiomycota, Fungi) Using Illumina and Nanopore Sequence Data.</title>
        <authorList>
            <person name="Ogiso-Tanaka E."/>
            <person name="Itagaki H."/>
            <person name="Hosoya T."/>
            <person name="Hosaka K."/>
        </authorList>
    </citation>
    <scope>NUCLEOTIDE SEQUENCE</scope>
    <source>
        <strain evidence="1">MO-923</strain>
    </source>
</reference>
<dbReference type="EMBL" id="BPWL01000007">
    <property type="protein sequence ID" value="GJJ11980.1"/>
    <property type="molecule type" value="Genomic_DNA"/>
</dbReference>
<evidence type="ECO:0000313" key="2">
    <source>
        <dbReference type="Proteomes" id="UP001050691"/>
    </source>
</evidence>
<organism evidence="1 2">
    <name type="scientific">Clathrus columnatus</name>
    <dbReference type="NCBI Taxonomy" id="1419009"/>
    <lineage>
        <taxon>Eukaryota</taxon>
        <taxon>Fungi</taxon>
        <taxon>Dikarya</taxon>
        <taxon>Basidiomycota</taxon>
        <taxon>Agaricomycotina</taxon>
        <taxon>Agaricomycetes</taxon>
        <taxon>Phallomycetidae</taxon>
        <taxon>Phallales</taxon>
        <taxon>Clathraceae</taxon>
        <taxon>Clathrus</taxon>
    </lineage>
</organism>
<keyword evidence="2" id="KW-1185">Reference proteome</keyword>
<dbReference type="Proteomes" id="UP001050691">
    <property type="component" value="Unassembled WGS sequence"/>
</dbReference>
<accession>A0AAV5AJ49</accession>
<comment type="caution">
    <text evidence="1">The sequence shown here is derived from an EMBL/GenBank/DDBJ whole genome shotgun (WGS) entry which is preliminary data.</text>
</comment>
<dbReference type="AlphaFoldDB" id="A0AAV5AJ49"/>
<evidence type="ECO:0000313" key="1">
    <source>
        <dbReference type="EMBL" id="GJJ11980.1"/>
    </source>
</evidence>